<evidence type="ECO:0000313" key="11">
    <source>
        <dbReference type="EMBL" id="MBR7798946.1"/>
    </source>
</evidence>
<dbReference type="RefSeq" id="WP_212674063.1">
    <property type="nucleotide sequence ID" value="NZ_JAGSPJ010000001.1"/>
</dbReference>
<evidence type="ECO:0000256" key="5">
    <source>
        <dbReference type="ARBA" id="ARBA00022500"/>
    </source>
</evidence>
<evidence type="ECO:0000256" key="2">
    <source>
        <dbReference type="ARBA" id="ARBA00004162"/>
    </source>
</evidence>
<keyword evidence="7 10" id="KW-0283">Flagellar rotation</keyword>
<dbReference type="EMBL" id="JAGSPJ010000001">
    <property type="protein sequence ID" value="MBR7798946.1"/>
    <property type="molecule type" value="Genomic_DNA"/>
</dbReference>
<evidence type="ECO:0000256" key="4">
    <source>
        <dbReference type="ARBA" id="ARBA00022475"/>
    </source>
</evidence>
<keyword evidence="10" id="KW-0997">Cell inner membrane</keyword>
<keyword evidence="5 10" id="KW-0145">Chemotaxis</keyword>
<keyword evidence="11" id="KW-0966">Cell projection</keyword>
<keyword evidence="9 10" id="KW-0472">Membrane</keyword>
<comment type="subcellular location">
    <subcellularLocation>
        <location evidence="10">Cell inner membrane</location>
    </subcellularLocation>
    <subcellularLocation>
        <location evidence="2">Cell membrane</location>
        <topology evidence="2">Single-pass membrane protein</topology>
    </subcellularLocation>
</comment>
<keyword evidence="12" id="KW-1185">Reference proteome</keyword>
<gene>
    <name evidence="11" type="primary">fliL</name>
    <name evidence="11" type="ORF">KDM90_02950</name>
</gene>
<evidence type="ECO:0000256" key="9">
    <source>
        <dbReference type="ARBA" id="ARBA00023136"/>
    </source>
</evidence>
<evidence type="ECO:0000256" key="1">
    <source>
        <dbReference type="ARBA" id="ARBA00002254"/>
    </source>
</evidence>
<sequence length="164" mass="17715">MSKAPAKPADSEAAPAGKSKKKLIVIGAAAVLLLGGIGGGAMYFMKKKPAAKEHKEEPAKAPVFLPLEPFVVNLQSEFGEKYLQVQMTLQVRDDATVNLIKANLPQVKSRLIMLLSSKNAEELLTPEGKDLLIQEITQQISLPFVPKGEPQDVSGVFFTSFVVQ</sequence>
<dbReference type="Pfam" id="PF03748">
    <property type="entry name" value="FliL"/>
    <property type="match status" value="1"/>
</dbReference>
<evidence type="ECO:0000313" key="12">
    <source>
        <dbReference type="Proteomes" id="UP000678545"/>
    </source>
</evidence>
<evidence type="ECO:0000256" key="7">
    <source>
        <dbReference type="ARBA" id="ARBA00022779"/>
    </source>
</evidence>
<evidence type="ECO:0000256" key="6">
    <source>
        <dbReference type="ARBA" id="ARBA00022692"/>
    </source>
</evidence>
<keyword evidence="8 10" id="KW-1133">Transmembrane helix</keyword>
<dbReference type="GO" id="GO:0009425">
    <property type="term" value="C:bacterial-type flagellum basal body"/>
    <property type="evidence" value="ECO:0007669"/>
    <property type="project" value="InterPro"/>
</dbReference>
<keyword evidence="11" id="KW-0969">Cilium</keyword>
<dbReference type="AlphaFoldDB" id="A0A941IDU5"/>
<dbReference type="PANTHER" id="PTHR35091:SF2">
    <property type="entry name" value="FLAGELLAR PROTEIN FLIL"/>
    <property type="match status" value="1"/>
</dbReference>
<protein>
    <recommendedName>
        <fullName evidence="10">Flagellar protein FliL</fullName>
    </recommendedName>
</protein>
<keyword evidence="4" id="KW-1003">Cell membrane</keyword>
<name>A0A941IDU5_9BURK</name>
<organism evidence="11 12">
    <name type="scientific">Undibacterium fentianense</name>
    <dbReference type="NCBI Taxonomy" id="2828728"/>
    <lineage>
        <taxon>Bacteria</taxon>
        <taxon>Pseudomonadati</taxon>
        <taxon>Pseudomonadota</taxon>
        <taxon>Betaproteobacteria</taxon>
        <taxon>Burkholderiales</taxon>
        <taxon>Oxalobacteraceae</taxon>
        <taxon>Undibacterium</taxon>
    </lineage>
</organism>
<accession>A0A941IDU5</accession>
<feature type="transmembrane region" description="Helical" evidence="10">
    <location>
        <begin position="23"/>
        <end position="45"/>
    </location>
</feature>
<comment type="function">
    <text evidence="1 10">Controls the rotational direction of flagella during chemotaxis.</text>
</comment>
<dbReference type="PANTHER" id="PTHR35091">
    <property type="entry name" value="FLAGELLAR PROTEIN FLIL"/>
    <property type="match status" value="1"/>
</dbReference>
<dbReference type="Proteomes" id="UP000678545">
    <property type="component" value="Unassembled WGS sequence"/>
</dbReference>
<reference evidence="11" key="1">
    <citation type="submission" date="2021-04" db="EMBL/GenBank/DDBJ databases">
        <title>novel species isolated from subtropical streams in China.</title>
        <authorList>
            <person name="Lu H."/>
        </authorList>
    </citation>
    <scope>NUCLEOTIDE SEQUENCE</scope>
    <source>
        <strain evidence="11">FT137W</strain>
    </source>
</reference>
<comment type="caution">
    <text evidence="11">The sequence shown here is derived from an EMBL/GenBank/DDBJ whole genome shotgun (WGS) entry which is preliminary data.</text>
</comment>
<dbReference type="GO" id="GO:0071978">
    <property type="term" value="P:bacterial-type flagellum-dependent swarming motility"/>
    <property type="evidence" value="ECO:0007669"/>
    <property type="project" value="TreeGrafter"/>
</dbReference>
<dbReference type="NCBIfam" id="NF005435">
    <property type="entry name" value="PRK07021.1"/>
    <property type="match status" value="1"/>
</dbReference>
<dbReference type="GO" id="GO:0005886">
    <property type="term" value="C:plasma membrane"/>
    <property type="evidence" value="ECO:0007669"/>
    <property type="project" value="UniProtKB-SubCell"/>
</dbReference>
<dbReference type="GO" id="GO:0006935">
    <property type="term" value="P:chemotaxis"/>
    <property type="evidence" value="ECO:0007669"/>
    <property type="project" value="UniProtKB-KW"/>
</dbReference>
<keyword evidence="6 10" id="KW-0812">Transmembrane</keyword>
<comment type="similarity">
    <text evidence="3 10">Belongs to the FliL family.</text>
</comment>
<dbReference type="InterPro" id="IPR005503">
    <property type="entry name" value="FliL"/>
</dbReference>
<proteinExistence type="inferred from homology"/>
<evidence type="ECO:0000256" key="10">
    <source>
        <dbReference type="RuleBase" id="RU364125"/>
    </source>
</evidence>
<evidence type="ECO:0000256" key="3">
    <source>
        <dbReference type="ARBA" id="ARBA00008281"/>
    </source>
</evidence>
<evidence type="ECO:0000256" key="8">
    <source>
        <dbReference type="ARBA" id="ARBA00022989"/>
    </source>
</evidence>
<keyword evidence="11" id="KW-0282">Flagellum</keyword>